<keyword evidence="2" id="KW-1185">Reference proteome</keyword>
<accession>A0A0M3KB35</accession>
<evidence type="ECO:0000313" key="3">
    <source>
        <dbReference type="WBParaSite" id="ASIM_0001818101-mRNA-1"/>
    </source>
</evidence>
<evidence type="ECO:0000313" key="2">
    <source>
        <dbReference type="Proteomes" id="UP000267096"/>
    </source>
</evidence>
<dbReference type="WBParaSite" id="ASIM_0001818101-mRNA-1">
    <property type="protein sequence ID" value="ASIM_0001818101-mRNA-1"/>
    <property type="gene ID" value="ASIM_0001818101"/>
</dbReference>
<evidence type="ECO:0000313" key="1">
    <source>
        <dbReference type="EMBL" id="VDK60746.1"/>
    </source>
</evidence>
<organism evidence="3">
    <name type="scientific">Anisakis simplex</name>
    <name type="common">Herring worm</name>
    <dbReference type="NCBI Taxonomy" id="6269"/>
    <lineage>
        <taxon>Eukaryota</taxon>
        <taxon>Metazoa</taxon>
        <taxon>Ecdysozoa</taxon>
        <taxon>Nematoda</taxon>
        <taxon>Chromadorea</taxon>
        <taxon>Rhabditida</taxon>
        <taxon>Spirurina</taxon>
        <taxon>Ascaridomorpha</taxon>
        <taxon>Ascaridoidea</taxon>
        <taxon>Anisakidae</taxon>
        <taxon>Anisakis</taxon>
        <taxon>Anisakis simplex complex</taxon>
    </lineage>
</organism>
<gene>
    <name evidence="1" type="ORF">ASIM_LOCUS17584</name>
</gene>
<protein>
    <submittedName>
        <fullName evidence="3">VID27 domain-containing protein</fullName>
    </submittedName>
</protein>
<sequence length="298" mass="34204">MSDVIRYTKIEINDGGDETRKFGVRSEYSSPTSLYEVMTMATITGDIDEIDDDTAIELPIIRSASNGADFAVIINNDLSLFDFSFTFKFVYPKEEKQMVQAAMLGTNEANYKFVEFMDRDDRNGDVYALSCMNDRYMLEVCEEGYLTIWDMATMIQLVKKRIVSEGESIKAFKILEGQQTLQEITLILIVYNQNNAKTELQIRSLKSAELAYALSVPIDTDLLAFAPNEEFSIMIVEPYGFAPRLLKFSLSKKYYEHMNRQLMRSQIVIWLRLDNITDIDISIGLERKLPLRTGLFHS</sequence>
<dbReference type="AlphaFoldDB" id="A0A0M3KB35"/>
<reference evidence="3" key="1">
    <citation type="submission" date="2017-02" db="UniProtKB">
        <authorList>
            <consortium name="WormBaseParasite"/>
        </authorList>
    </citation>
    <scope>IDENTIFICATION</scope>
</reference>
<proteinExistence type="predicted"/>
<dbReference type="EMBL" id="UYRR01034300">
    <property type="protein sequence ID" value="VDK60746.1"/>
    <property type="molecule type" value="Genomic_DNA"/>
</dbReference>
<dbReference type="Proteomes" id="UP000267096">
    <property type="component" value="Unassembled WGS sequence"/>
</dbReference>
<name>A0A0M3KB35_ANISI</name>
<dbReference type="OrthoDB" id="5865919at2759"/>
<reference evidence="1 2" key="2">
    <citation type="submission" date="2018-11" db="EMBL/GenBank/DDBJ databases">
        <authorList>
            <consortium name="Pathogen Informatics"/>
        </authorList>
    </citation>
    <scope>NUCLEOTIDE SEQUENCE [LARGE SCALE GENOMIC DNA]</scope>
</reference>